<keyword evidence="1" id="KW-0175">Coiled coil</keyword>
<name>A0A8H9ID16_9ALTE</name>
<reference evidence="2" key="1">
    <citation type="journal article" date="2014" name="Int. J. Syst. Evol. Microbiol.">
        <title>Complete genome sequence of Corynebacterium casei LMG S-19264T (=DSM 44701T), isolated from a smear-ripened cheese.</title>
        <authorList>
            <consortium name="US DOE Joint Genome Institute (JGI-PGF)"/>
            <person name="Walter F."/>
            <person name="Albersmeier A."/>
            <person name="Kalinowski J."/>
            <person name="Ruckert C."/>
        </authorList>
    </citation>
    <scope>NUCLEOTIDE SEQUENCE</scope>
    <source>
        <strain evidence="2">KCTC 32337</strain>
    </source>
</reference>
<evidence type="ECO:0000256" key="1">
    <source>
        <dbReference type="SAM" id="Coils"/>
    </source>
</evidence>
<organism evidence="2 3">
    <name type="scientific">Paraglaciecola chathamensis</name>
    <dbReference type="NCBI Taxonomy" id="368405"/>
    <lineage>
        <taxon>Bacteria</taxon>
        <taxon>Pseudomonadati</taxon>
        <taxon>Pseudomonadota</taxon>
        <taxon>Gammaproteobacteria</taxon>
        <taxon>Alteromonadales</taxon>
        <taxon>Alteromonadaceae</taxon>
        <taxon>Paraglaciecola</taxon>
    </lineage>
</organism>
<comment type="caution">
    <text evidence="2">The sequence shown here is derived from an EMBL/GenBank/DDBJ whole genome shotgun (WGS) entry which is preliminary data.</text>
</comment>
<reference evidence="2" key="2">
    <citation type="submission" date="2020-09" db="EMBL/GenBank/DDBJ databases">
        <authorList>
            <person name="Sun Q."/>
            <person name="Kim S."/>
        </authorList>
    </citation>
    <scope>NUCLEOTIDE SEQUENCE</scope>
    <source>
        <strain evidence="2">KCTC 32337</strain>
    </source>
</reference>
<dbReference type="Proteomes" id="UP000622604">
    <property type="component" value="Unassembled WGS sequence"/>
</dbReference>
<protein>
    <submittedName>
        <fullName evidence="2">Uncharacterized protein</fullName>
    </submittedName>
</protein>
<accession>A0A8H9ID16</accession>
<dbReference type="AlphaFoldDB" id="A0A8H9ID16"/>
<gene>
    <name evidence="2" type="ORF">GCM10011274_40120</name>
</gene>
<dbReference type="RefSeq" id="WP_013755073.1">
    <property type="nucleotide sequence ID" value="NZ_BMZC01000014.1"/>
</dbReference>
<proteinExistence type="predicted"/>
<dbReference type="EMBL" id="BMZC01000014">
    <property type="protein sequence ID" value="GGZ77973.1"/>
    <property type="molecule type" value="Genomic_DNA"/>
</dbReference>
<sequence length="581" mass="66398">MNPNQSGPAIFIPNQFLDSKYMSIIDGMIDAKLLKPSFRMFFNAMNTLCLVPEAKFDDGCFIRFFDVCDMVNGTADPDYKTDRVIKVTSKVTRYSRLKTLLKLNTLAEYSNKQRVKEFNQSYDTKPATVYVLQYPCIDSNENNANINQTENNQFTSNYRQARKIEEMHALNMDFGYFAKPLEQLGSMDILATYFNDCIRASNGITAKLIKKEKKVRNPETGKIGTLFIQTTTSTAEDAEIMLGDDMVLLNYFYSSINERLISNLTDLTAPFQNLFRFDKRSILIDLGLTDSGGNRDTLDASVSRVVNTLFSLESDSEGLWLMQKLGLVDGNGHPYSKAPVRLIEEVGQTDDAEAVELDELIKSRTSLRYFDIALPSFLERQINRSIQMWHESIAANTHQNLPTLKMFSRDKTLLLGQEKGLIWLINDHLSAKLARPGFSIGPVSLEAFLTAFSSSIITKTDVMTVKKLMFTSLHSQSFMLYCDEWHVNKRRQPRFMKLIAMLNHKFLLEIENVTPGYTLTTRISNLRYQFRVIRLTEAEIEECKERSALIQKNIEYAEDEVFVPFANAIFARAQATASKYR</sequence>
<evidence type="ECO:0000313" key="3">
    <source>
        <dbReference type="Proteomes" id="UP000622604"/>
    </source>
</evidence>
<feature type="coiled-coil region" evidence="1">
    <location>
        <begin position="533"/>
        <end position="560"/>
    </location>
</feature>
<evidence type="ECO:0000313" key="2">
    <source>
        <dbReference type="EMBL" id="GGZ77973.1"/>
    </source>
</evidence>